<dbReference type="PROSITE" id="PS50088">
    <property type="entry name" value="ANK_REPEAT"/>
    <property type="match status" value="13"/>
</dbReference>
<feature type="repeat" description="ANK" evidence="1">
    <location>
        <begin position="494"/>
        <end position="523"/>
    </location>
</feature>
<comment type="caution">
    <text evidence="3">The sequence shown here is derived from an EMBL/GenBank/DDBJ whole genome shotgun (WGS) entry which is preliminary data.</text>
</comment>
<feature type="repeat" description="ANK" evidence="1">
    <location>
        <begin position="916"/>
        <end position="948"/>
    </location>
</feature>
<keyword evidence="1" id="KW-0040">ANK repeat</keyword>
<feature type="repeat" description="ANK" evidence="1">
    <location>
        <begin position="1084"/>
        <end position="1116"/>
    </location>
</feature>
<reference evidence="3 4" key="1">
    <citation type="submission" date="2020-05" db="EMBL/GenBank/DDBJ databases">
        <title>Identification and distribution of gene clusters putatively required for synthesis of sphingolipid metabolism inhibitors in phylogenetically diverse species of the filamentous fungus Fusarium.</title>
        <authorList>
            <person name="Kim H.-S."/>
            <person name="Busman M."/>
            <person name="Brown D.W."/>
            <person name="Divon H."/>
            <person name="Uhlig S."/>
            <person name="Proctor R.H."/>
        </authorList>
    </citation>
    <scope>NUCLEOTIDE SEQUENCE [LARGE SCALE GENOMIC DNA]</scope>
    <source>
        <strain evidence="3 4">NRRL 36939</strain>
    </source>
</reference>
<evidence type="ECO:0000313" key="3">
    <source>
        <dbReference type="EMBL" id="KAF5584962.1"/>
    </source>
</evidence>
<dbReference type="Pfam" id="PF12796">
    <property type="entry name" value="Ank_2"/>
    <property type="match status" value="5"/>
</dbReference>
<dbReference type="Pfam" id="PF00023">
    <property type="entry name" value="Ank"/>
    <property type="match status" value="1"/>
</dbReference>
<feature type="repeat" description="ANK" evidence="1">
    <location>
        <begin position="814"/>
        <end position="847"/>
    </location>
</feature>
<organism evidence="3 4">
    <name type="scientific">Fusarium pseudocircinatum</name>
    <dbReference type="NCBI Taxonomy" id="56676"/>
    <lineage>
        <taxon>Eukaryota</taxon>
        <taxon>Fungi</taxon>
        <taxon>Dikarya</taxon>
        <taxon>Ascomycota</taxon>
        <taxon>Pezizomycotina</taxon>
        <taxon>Sordariomycetes</taxon>
        <taxon>Hypocreomycetidae</taxon>
        <taxon>Hypocreales</taxon>
        <taxon>Nectriaceae</taxon>
        <taxon>Fusarium</taxon>
        <taxon>Fusarium fujikuroi species complex</taxon>
    </lineage>
</organism>
<dbReference type="PROSITE" id="PS50297">
    <property type="entry name" value="ANK_REP_REGION"/>
    <property type="match status" value="10"/>
</dbReference>
<dbReference type="Proteomes" id="UP000546213">
    <property type="component" value="Unassembled WGS sequence"/>
</dbReference>
<feature type="domain" description="Clr5" evidence="2">
    <location>
        <begin position="10"/>
        <end position="61"/>
    </location>
</feature>
<feature type="repeat" description="ANK" evidence="1">
    <location>
        <begin position="289"/>
        <end position="321"/>
    </location>
</feature>
<dbReference type="SMART" id="SM00248">
    <property type="entry name" value="ANK"/>
    <property type="match status" value="22"/>
</dbReference>
<dbReference type="OrthoDB" id="539213at2759"/>
<dbReference type="InterPro" id="IPR025676">
    <property type="entry name" value="Clr5_dom"/>
</dbReference>
<dbReference type="Gene3D" id="1.25.40.20">
    <property type="entry name" value="Ankyrin repeat-containing domain"/>
    <property type="match status" value="5"/>
</dbReference>
<sequence>MPQAPRIPPALWESQRPRITELYVNQDKTLDDVIQIMAESGFRATKSQYIRKVNVNWKLQKNYTKEKWQHASALVTKREAEGKITQLSIDGKVISEKRRKKELRRYHVPQLEEDFRSRAPLFSPNQQNGSLAFWEVTDPLLSGVDADREIATGSLPLPEPPELVSDLASKHLDITRQRLSNLMPILDNSMELLRQKEPSWLQTFNSLVFLCSNNLMGTEDTSYDLLWIAISSGFLIKMKHLLTLTGPTTEIFARRLLFVAIRVEGDRGVEFLRFLLESGISPDSIDPYGRRSALYQAVRLDNMAAVQLLLTFGVDVNAKTKGTEYDTLDSPLNCALGIPDDGTIARMLINAGADTNSGLEKPLIRAARKGKSSLIRHMLEVGADPKLLPAGGLSVMYYAIYHHDLIMVDMLMKAGFNLNLSIEELKDTDLDLMRDEFSAPNARGILTPVQLAVLRGAADIVKRLIEGGALMDTFIKPEVLRGISSYIPFEGILTPLQISIQQRKDEITKILLDEGAGVDFRHSSTSTALQLVCSISREERERTELIEVLLAKGADIDALPGEVAGRTAIQAAAESGNCNLLKLLLSKGGNPLAPAAKKHGLTVFQAALKSGSSELVTYVFWELGSHYGRLGILDGTNYLEEAVSAGDMQLLDTVMEFWSRRGLRWPSEHILSALRVAVRNGLTYLIQFLDAVSFTIPEEDVGSMICESIWSGDKITFDWLMNHFPKSELDRPQPGYPTPLWLALYKGQSYMVQRLVDAGVSTNQSSLPLGSREGAYRGMISEMPLKQAISRFDSRYIELLLEKGADPNAVDFSNGRTALGLALVRGASLSTLQLLIHYGADVNKPSKWGTPLEQVIKGRFLPDVALERFQLLLRRGADVNVFTAEQTLIQLAVNKKDLTLVKLFIEAGADVNASGTGMTALEAAVYGNNTYLAKLLIEAGADASISSTATSALQLAVARNNMELVELLVREGADINALALDKTALQTAADVQSLELLKYLIDRGADVDAVCLDNTATTLQYAAINGNIEIVKYLVERGASVNDQAGCFYELTALGLAVKNGHTEAAIFFIESGASIDKSPTADDATTLLQLAAKHGNYEVVTYLVENGAAVNEAAANERGATALQYAAMTGNIKIAVYLLENGAHIGAKGADIDGRTALQGAAEHGRLDMVYLLLDNDEEPETIEERCQNAAEFAEAEHHDVIARMLRDYRRP</sequence>
<gene>
    <name evidence="3" type="ORF">FPCIR_8489</name>
</gene>
<dbReference type="Pfam" id="PF14420">
    <property type="entry name" value="Clr5"/>
    <property type="match status" value="1"/>
</dbReference>
<dbReference type="PANTHER" id="PTHR46224">
    <property type="entry name" value="ANKYRIN REPEAT FAMILY PROTEIN"/>
    <property type="match status" value="1"/>
</dbReference>
<dbReference type="AlphaFoldDB" id="A0A8H5P048"/>
<proteinExistence type="predicted"/>
<protein>
    <submittedName>
        <fullName evidence="3">Ankyrin protein</fullName>
    </submittedName>
</protein>
<accession>A0A8H5P048</accession>
<feature type="repeat" description="ANK" evidence="1">
    <location>
        <begin position="780"/>
        <end position="812"/>
    </location>
</feature>
<feature type="repeat" description="ANK" evidence="1">
    <location>
        <begin position="948"/>
        <end position="980"/>
    </location>
</feature>
<keyword evidence="4" id="KW-1185">Reference proteome</keyword>
<feature type="repeat" description="ANK" evidence="1">
    <location>
        <begin position="564"/>
        <end position="590"/>
    </location>
</feature>
<evidence type="ECO:0000259" key="2">
    <source>
        <dbReference type="Pfam" id="PF14420"/>
    </source>
</evidence>
<dbReference type="PANTHER" id="PTHR46224:SF64">
    <property type="entry name" value="IQ MOTIF AND ANKYRIN REPEAT DOMAIN-CONTAINING PROTEIN 1"/>
    <property type="match status" value="1"/>
</dbReference>
<evidence type="ECO:0000313" key="4">
    <source>
        <dbReference type="Proteomes" id="UP000546213"/>
    </source>
</evidence>
<feature type="repeat" description="ANK" evidence="1">
    <location>
        <begin position="1014"/>
        <end position="1046"/>
    </location>
</feature>
<evidence type="ECO:0000256" key="1">
    <source>
        <dbReference type="PROSITE-ProRule" id="PRU00023"/>
    </source>
</evidence>
<name>A0A8H5P048_9HYPO</name>
<dbReference type="InterPro" id="IPR002110">
    <property type="entry name" value="Ankyrin_rpt"/>
</dbReference>
<dbReference type="EMBL" id="JAAOAS010000217">
    <property type="protein sequence ID" value="KAF5584962.1"/>
    <property type="molecule type" value="Genomic_DNA"/>
</dbReference>
<dbReference type="InterPro" id="IPR036770">
    <property type="entry name" value="Ankyrin_rpt-contain_sf"/>
</dbReference>
<dbReference type="InterPro" id="IPR051616">
    <property type="entry name" value="Cul2-RING_E3_ligase_SR"/>
</dbReference>
<feature type="repeat" description="ANK" evidence="1">
    <location>
        <begin position="884"/>
        <end position="916"/>
    </location>
</feature>
<dbReference type="Pfam" id="PF13637">
    <property type="entry name" value="Ank_4"/>
    <property type="match status" value="1"/>
</dbReference>
<dbReference type="SUPFAM" id="SSF48403">
    <property type="entry name" value="Ankyrin repeat"/>
    <property type="match status" value="3"/>
</dbReference>
<feature type="repeat" description="ANK" evidence="1">
    <location>
        <begin position="1119"/>
        <end position="1151"/>
    </location>
</feature>
<feature type="repeat" description="ANK" evidence="1">
    <location>
        <begin position="1154"/>
        <end position="1186"/>
    </location>
</feature>
<feature type="repeat" description="ANK" evidence="1">
    <location>
        <begin position="980"/>
        <end position="1012"/>
    </location>
</feature>